<keyword evidence="1" id="KW-1133">Transmembrane helix</keyword>
<sequence length="121" mass="13308">MDTKTIQEIANQLGITVDEVTKEAIPAFAQFEIGHSIFGVIIFGCLFAVTLALTVFFMKKGIIEKRNGDLNPSYDSSLYFTIGAIAALCATVFFVFSVNAISSVTLWIYSPYGSFINYILN</sequence>
<feature type="transmembrane region" description="Helical" evidence="1">
    <location>
        <begin position="78"/>
        <end position="109"/>
    </location>
</feature>
<feature type="transmembrane region" description="Helical" evidence="1">
    <location>
        <begin position="37"/>
        <end position="57"/>
    </location>
</feature>
<evidence type="ECO:0000313" key="2">
    <source>
        <dbReference type="EMBL" id="DAF87393.1"/>
    </source>
</evidence>
<protein>
    <submittedName>
        <fullName evidence="2">Uncharacterized protein</fullName>
    </submittedName>
</protein>
<accession>A0A8S5TYW3</accession>
<keyword evidence="1" id="KW-0472">Membrane</keyword>
<organism evidence="2">
    <name type="scientific">Siphoviridae sp. ctnPP24</name>
    <dbReference type="NCBI Taxonomy" id="2825662"/>
    <lineage>
        <taxon>Viruses</taxon>
        <taxon>Duplodnaviria</taxon>
        <taxon>Heunggongvirae</taxon>
        <taxon>Uroviricota</taxon>
        <taxon>Caudoviricetes</taxon>
    </lineage>
</organism>
<keyword evidence="1" id="KW-0812">Transmembrane</keyword>
<reference evidence="2" key="1">
    <citation type="journal article" date="2021" name="Proc. Natl. Acad. Sci. U.S.A.">
        <title>A Catalog of Tens of Thousands of Viruses from Human Metagenomes Reveals Hidden Associations with Chronic Diseases.</title>
        <authorList>
            <person name="Tisza M.J."/>
            <person name="Buck C.B."/>
        </authorList>
    </citation>
    <scope>NUCLEOTIDE SEQUENCE</scope>
    <source>
        <strain evidence="2">CtnPP24</strain>
    </source>
</reference>
<name>A0A8S5TYW3_9CAUD</name>
<dbReference type="EMBL" id="BK015962">
    <property type="protein sequence ID" value="DAF87393.1"/>
    <property type="molecule type" value="Genomic_DNA"/>
</dbReference>
<proteinExistence type="predicted"/>
<evidence type="ECO:0000256" key="1">
    <source>
        <dbReference type="SAM" id="Phobius"/>
    </source>
</evidence>